<evidence type="ECO:0000256" key="5">
    <source>
        <dbReference type="PROSITE-ProRule" id="PRU00103"/>
    </source>
</evidence>
<dbReference type="InParanoid" id="H2XS37"/>
<feature type="region of interest" description="Disordered" evidence="6">
    <location>
        <begin position="589"/>
        <end position="617"/>
    </location>
</feature>
<dbReference type="OMA" id="NDTSWAG"/>
<feature type="compositionally biased region" description="Acidic residues" evidence="6">
    <location>
        <begin position="642"/>
        <end position="662"/>
    </location>
</feature>
<dbReference type="Proteomes" id="UP000008144">
    <property type="component" value="Chromosome 7"/>
</dbReference>
<feature type="compositionally biased region" description="Acidic residues" evidence="6">
    <location>
        <begin position="682"/>
        <end position="692"/>
    </location>
</feature>
<dbReference type="Gene3D" id="3.30.200.20">
    <property type="entry name" value="Phosphorylase Kinase, domain 1"/>
    <property type="match status" value="1"/>
</dbReference>
<dbReference type="InterPro" id="IPR051177">
    <property type="entry name" value="CIK-Related_Protein"/>
</dbReference>
<reference evidence="8" key="3">
    <citation type="submission" date="2025-08" db="UniProtKB">
        <authorList>
            <consortium name="Ensembl"/>
        </authorList>
    </citation>
    <scope>IDENTIFICATION</scope>
</reference>
<dbReference type="InterPro" id="IPR016024">
    <property type="entry name" value="ARM-type_fold"/>
</dbReference>
<dbReference type="GO" id="GO:0004672">
    <property type="term" value="F:protein kinase activity"/>
    <property type="evidence" value="ECO:0007669"/>
    <property type="project" value="InterPro"/>
</dbReference>
<evidence type="ECO:0000259" key="7">
    <source>
        <dbReference type="PROSITE" id="PS50011"/>
    </source>
</evidence>
<feature type="repeat" description="HEAT" evidence="5">
    <location>
        <begin position="393"/>
        <end position="431"/>
    </location>
</feature>
<dbReference type="AlphaFoldDB" id="H2XS37"/>
<feature type="compositionally biased region" description="Basic and acidic residues" evidence="6">
    <location>
        <begin position="795"/>
        <end position="820"/>
    </location>
</feature>
<reference evidence="8" key="2">
    <citation type="journal article" date="2008" name="Genome Biol.">
        <title>Improved genome assembly and evidence-based global gene model set for the chordate Ciona intestinalis: new insight into intron and operon populations.</title>
        <authorList>
            <person name="Satou Y."/>
            <person name="Mineta K."/>
            <person name="Ogasawara M."/>
            <person name="Sasakura Y."/>
            <person name="Shoguchi E."/>
            <person name="Ueno K."/>
            <person name="Yamada L."/>
            <person name="Matsumoto J."/>
            <person name="Wasserscheid J."/>
            <person name="Dewar K."/>
            <person name="Wiley G.B."/>
            <person name="Macmil S.L."/>
            <person name="Roe B.A."/>
            <person name="Zeller R.W."/>
            <person name="Hastings K.E."/>
            <person name="Lemaire P."/>
            <person name="Lindquist E."/>
            <person name="Endo T."/>
            <person name="Hotta K."/>
            <person name="Inaba K."/>
        </authorList>
    </citation>
    <scope>NUCLEOTIDE SEQUENCE [LARGE SCALE GENOMIC DNA]</scope>
    <source>
        <strain evidence="8">wild type</strain>
    </source>
</reference>
<dbReference type="Pfam" id="PF00069">
    <property type="entry name" value="Pkinase"/>
    <property type="match status" value="1"/>
</dbReference>
<comment type="function">
    <text evidence="4">Regulates COPI-mediated retrograde protein traffic at the interface between the Golgi apparatus and the endoplasmic reticulum. Involved in the maintenance of the Golgi apparatus morphology.</text>
</comment>
<evidence type="ECO:0000256" key="6">
    <source>
        <dbReference type="SAM" id="MobiDB-lite"/>
    </source>
</evidence>
<dbReference type="Gene3D" id="1.25.10.10">
    <property type="entry name" value="Leucine-rich Repeat Variant"/>
    <property type="match status" value="1"/>
</dbReference>
<proteinExistence type="inferred from homology"/>
<dbReference type="InterPro" id="IPR021133">
    <property type="entry name" value="HEAT_type_2"/>
</dbReference>
<evidence type="ECO:0000256" key="1">
    <source>
        <dbReference type="ARBA" id="ARBA00038349"/>
    </source>
</evidence>
<dbReference type="Gene3D" id="1.10.510.10">
    <property type="entry name" value="Transferase(Phosphotransferase) domain 1"/>
    <property type="match status" value="1"/>
</dbReference>
<dbReference type="InterPro" id="IPR011009">
    <property type="entry name" value="Kinase-like_dom_sf"/>
</dbReference>
<dbReference type="InterPro" id="IPR011989">
    <property type="entry name" value="ARM-like"/>
</dbReference>
<dbReference type="FunCoup" id="H2XS37">
    <property type="interactions" value="1543"/>
</dbReference>
<dbReference type="SMART" id="SM00220">
    <property type="entry name" value="S_TKc"/>
    <property type="match status" value="1"/>
</dbReference>
<evidence type="ECO:0000313" key="9">
    <source>
        <dbReference type="Proteomes" id="UP000008144"/>
    </source>
</evidence>
<feature type="compositionally biased region" description="Polar residues" evidence="6">
    <location>
        <begin position="737"/>
        <end position="748"/>
    </location>
</feature>
<comment type="similarity">
    <text evidence="1">Belongs to the protein kinase superfamily.</text>
</comment>
<dbReference type="SUPFAM" id="SSF48371">
    <property type="entry name" value="ARM repeat"/>
    <property type="match status" value="1"/>
</dbReference>
<feature type="compositionally biased region" description="Pro residues" evidence="6">
    <location>
        <begin position="604"/>
        <end position="617"/>
    </location>
</feature>
<feature type="compositionally biased region" description="Polar residues" evidence="6">
    <location>
        <begin position="663"/>
        <end position="675"/>
    </location>
</feature>
<dbReference type="SUPFAM" id="SSF56112">
    <property type="entry name" value="Protein kinase-like (PK-like)"/>
    <property type="match status" value="1"/>
</dbReference>
<reference evidence="8" key="4">
    <citation type="submission" date="2025-09" db="UniProtKB">
        <authorList>
            <consortium name="Ensembl"/>
        </authorList>
    </citation>
    <scope>IDENTIFICATION</scope>
</reference>
<reference evidence="9" key="1">
    <citation type="journal article" date="2002" name="Science">
        <title>The draft genome of Ciona intestinalis: insights into chordate and vertebrate origins.</title>
        <authorList>
            <person name="Dehal P."/>
            <person name="Satou Y."/>
            <person name="Campbell R.K."/>
            <person name="Chapman J."/>
            <person name="Degnan B."/>
            <person name="De Tomaso A."/>
            <person name="Davidson B."/>
            <person name="Di Gregorio A."/>
            <person name="Gelpke M."/>
            <person name="Goodstein D.M."/>
            <person name="Harafuji N."/>
            <person name="Hastings K.E."/>
            <person name="Ho I."/>
            <person name="Hotta K."/>
            <person name="Huang W."/>
            <person name="Kawashima T."/>
            <person name="Lemaire P."/>
            <person name="Martinez D."/>
            <person name="Meinertzhagen I.A."/>
            <person name="Necula S."/>
            <person name="Nonaka M."/>
            <person name="Putnam N."/>
            <person name="Rash S."/>
            <person name="Saiga H."/>
            <person name="Satake M."/>
            <person name="Terry A."/>
            <person name="Yamada L."/>
            <person name="Wang H.G."/>
            <person name="Awazu S."/>
            <person name="Azumi K."/>
            <person name="Boore J."/>
            <person name="Branno M."/>
            <person name="Chin-Bow S."/>
            <person name="DeSantis R."/>
            <person name="Doyle S."/>
            <person name="Francino P."/>
            <person name="Keys D.N."/>
            <person name="Haga S."/>
            <person name="Hayashi H."/>
            <person name="Hino K."/>
            <person name="Imai K.S."/>
            <person name="Inaba K."/>
            <person name="Kano S."/>
            <person name="Kobayashi K."/>
            <person name="Kobayashi M."/>
            <person name="Lee B.I."/>
            <person name="Makabe K.W."/>
            <person name="Manohar C."/>
            <person name="Matassi G."/>
            <person name="Medina M."/>
            <person name="Mochizuki Y."/>
            <person name="Mount S."/>
            <person name="Morishita T."/>
            <person name="Miura S."/>
            <person name="Nakayama A."/>
            <person name="Nishizaka S."/>
            <person name="Nomoto H."/>
            <person name="Ohta F."/>
            <person name="Oishi K."/>
            <person name="Rigoutsos I."/>
            <person name="Sano M."/>
            <person name="Sasaki A."/>
            <person name="Sasakura Y."/>
            <person name="Shoguchi E."/>
            <person name="Shin-i T."/>
            <person name="Spagnuolo A."/>
            <person name="Stainier D."/>
            <person name="Suzuki M.M."/>
            <person name="Tassy O."/>
            <person name="Takatori N."/>
            <person name="Tokuoka M."/>
            <person name="Yagi K."/>
            <person name="Yoshizaki F."/>
            <person name="Wada S."/>
            <person name="Zhang C."/>
            <person name="Hyatt P.D."/>
            <person name="Larimer F."/>
            <person name="Detter C."/>
            <person name="Doggett N."/>
            <person name="Glavina T."/>
            <person name="Hawkins T."/>
            <person name="Richardson P."/>
            <person name="Lucas S."/>
            <person name="Kohara Y."/>
            <person name="Levine M."/>
            <person name="Satoh N."/>
            <person name="Rokhsar D.S."/>
        </authorList>
    </citation>
    <scope>NUCLEOTIDE SEQUENCE [LARGE SCALE GENOMIC DNA]</scope>
</reference>
<dbReference type="PROSITE" id="PS50077">
    <property type="entry name" value="HEAT_REPEAT"/>
    <property type="match status" value="1"/>
</dbReference>
<dbReference type="Ensembl" id="ENSCINT00000034963.1">
    <property type="protein sequence ID" value="ENSCINP00000032471.1"/>
    <property type="gene ID" value="ENSCING00000025138.1"/>
</dbReference>
<evidence type="ECO:0000313" key="8">
    <source>
        <dbReference type="Ensembl" id="ENSCINP00000032471.1"/>
    </source>
</evidence>
<dbReference type="PANTHER" id="PTHR12984:SF3">
    <property type="entry name" value="N-TERMINAL KINASE-LIKE PROTEIN"/>
    <property type="match status" value="1"/>
</dbReference>
<dbReference type="InterPro" id="IPR000719">
    <property type="entry name" value="Prot_kinase_dom"/>
</dbReference>
<dbReference type="PROSITE" id="PS50011">
    <property type="entry name" value="PROTEIN_KINASE_DOM"/>
    <property type="match status" value="1"/>
</dbReference>
<feature type="region of interest" description="Disordered" evidence="6">
    <location>
        <begin position="629"/>
        <end position="833"/>
    </location>
</feature>
<keyword evidence="9" id="KW-1185">Reference proteome</keyword>
<dbReference type="EMBL" id="EAAA01002417">
    <property type="status" value="NOT_ANNOTATED_CDS"/>
    <property type="molecule type" value="Genomic_DNA"/>
</dbReference>
<feature type="domain" description="Protein kinase" evidence="7">
    <location>
        <begin position="16"/>
        <end position="272"/>
    </location>
</feature>
<sequence>MWSFFSRDPAKGFPYEVGERVEGVGTEDSVWALHHGKQKSNGQPVSVFMFDVTSSNETVKQTAQASAKRLKTLRHPNVLTFIDSLETDKCIYVVTEPIKPLELHLKEASQNGNINELAISWGLHQIVKGVSFLLNSVNLIHNNVCMSSMFVDAAGEWKLGGVDYMYPASGEGSNYPPIKMLPALEKYDPPEKNMSSSRMKKSNKWSADMWGLGCLIWEVFNGKLPRTSSLKVIGKVPKSLVRHYCELVSANPASRPSPDKFLENCKQPNCFMANYFVQTNLFLVEIQIKDPHEQNAFFTDLTKHLDTFPSDYCKFKILPQLLNAFQFGNGGPSVLPPLFKLGKLLDSTEYQARIVPCVVKLFTSTDRATRILLLRQLPLFAEHLQPDVVNSQVFPNMVSGFMDTNPAIREQSVKAMLLLAPKLNDNNLNNELMKHFARLQSRDDQGPIRTNTTVCLGKIVPHLNPVTRQKVVSSAFMRAMKDPFPAARIAGVLALCNNVQFFTTADAAMKALPALCMLTVDQDKQVRDHVFKTIQVFIEKLQTASDDPEEAEKMNRTAGMINTSTTASTGWAGWMTTGVRGVTSITSKLYTGTNKPDPKAQAPPAAPTPAPQNIPEEPPLSVVVESIPAPQSSHQHPYMEDVAPDAGEDANGWEDEEWDNFEETPQPQADNFNSWDHNEWGDVNEEKEEEENVAPNDNGWGGEWEDAWSNAETMDKKKSPKFSSKVNKPTKKDEPTPASSYNWSQEPAKTTEEDDFFSEFLEKPKKPSVAKTSDWSADGWGEDGWETADVNEGLTKAERAKLEREEKRKLRQKQLEEKRAAKSSNKLGSRKCD</sequence>
<evidence type="ECO:0000256" key="3">
    <source>
        <dbReference type="ARBA" id="ARBA00042347"/>
    </source>
</evidence>
<protein>
    <recommendedName>
        <fullName evidence="2">N-terminal kinase-like protein</fullName>
    </recommendedName>
    <alternativeName>
        <fullName evidence="3">SCY1-like protein 1</fullName>
    </alternativeName>
</protein>
<accession>H2XS37</accession>
<dbReference type="GO" id="GO:0005524">
    <property type="term" value="F:ATP binding"/>
    <property type="evidence" value="ECO:0007669"/>
    <property type="project" value="InterPro"/>
</dbReference>
<evidence type="ECO:0000256" key="2">
    <source>
        <dbReference type="ARBA" id="ARBA00040972"/>
    </source>
</evidence>
<dbReference type="EMBL" id="EAAA01002416">
    <property type="status" value="NOT_ANNOTATED_CDS"/>
    <property type="molecule type" value="Genomic_DNA"/>
</dbReference>
<evidence type="ECO:0000256" key="4">
    <source>
        <dbReference type="ARBA" id="ARBA00056114"/>
    </source>
</evidence>
<dbReference type="GeneTree" id="ENSGT00930000151054"/>
<dbReference type="PANTHER" id="PTHR12984">
    <property type="entry name" value="SCY1-RELATED S/T PROTEIN KINASE-LIKE"/>
    <property type="match status" value="1"/>
</dbReference>
<name>H2XS37_CIOIN</name>
<dbReference type="HOGENOM" id="CLU_010392_0_1_1"/>
<organism evidence="8 9">
    <name type="scientific">Ciona intestinalis</name>
    <name type="common">Transparent sea squirt</name>
    <name type="synonym">Ascidia intestinalis</name>
    <dbReference type="NCBI Taxonomy" id="7719"/>
    <lineage>
        <taxon>Eukaryota</taxon>
        <taxon>Metazoa</taxon>
        <taxon>Chordata</taxon>
        <taxon>Tunicata</taxon>
        <taxon>Ascidiacea</taxon>
        <taxon>Phlebobranchia</taxon>
        <taxon>Cionidae</taxon>
        <taxon>Ciona</taxon>
    </lineage>
</organism>